<keyword evidence="5 11" id="KW-0547">Nucleotide-binding</keyword>
<evidence type="ECO:0000256" key="6">
    <source>
        <dbReference type="ARBA" id="ARBA00022840"/>
    </source>
</evidence>
<evidence type="ECO:0000256" key="10">
    <source>
        <dbReference type="ARBA" id="ARBA00049338"/>
    </source>
</evidence>
<dbReference type="RefSeq" id="WP_216518301.1">
    <property type="nucleotide sequence ID" value="NZ_JAHLPM010000005.1"/>
</dbReference>
<evidence type="ECO:0000256" key="2">
    <source>
        <dbReference type="ARBA" id="ARBA00006024"/>
    </source>
</evidence>
<dbReference type="InterPro" id="IPR027256">
    <property type="entry name" value="P-typ_ATPase_IB"/>
</dbReference>
<comment type="similarity">
    <text evidence="2 11">Belongs to the cation transport ATPase (P-type) (TC 3.A.3) family. Type IB subfamily.</text>
</comment>
<dbReference type="InterPro" id="IPR044492">
    <property type="entry name" value="P_typ_ATPase_HD_dom"/>
</dbReference>
<dbReference type="InterPro" id="IPR001757">
    <property type="entry name" value="P_typ_ATPase"/>
</dbReference>
<keyword evidence="4 11" id="KW-0812">Transmembrane</keyword>
<dbReference type="NCBIfam" id="TIGR01525">
    <property type="entry name" value="ATPase-IB_hvy"/>
    <property type="match status" value="1"/>
</dbReference>
<dbReference type="NCBIfam" id="TIGR01494">
    <property type="entry name" value="ATPase_P-type"/>
    <property type="match status" value="1"/>
</dbReference>
<keyword evidence="11" id="KW-1003">Cell membrane</keyword>
<dbReference type="InterPro" id="IPR006121">
    <property type="entry name" value="HMA_dom"/>
</dbReference>
<dbReference type="PROSITE" id="PS00154">
    <property type="entry name" value="ATPASE_E1_E2"/>
    <property type="match status" value="1"/>
</dbReference>
<keyword evidence="7 11" id="KW-1133">Transmembrane helix</keyword>
<evidence type="ECO:0000259" key="12">
    <source>
        <dbReference type="PROSITE" id="PS50846"/>
    </source>
</evidence>
<name>A0ABS6E4V2_9FIRM</name>
<dbReference type="PROSITE" id="PS50846">
    <property type="entry name" value="HMA_2"/>
    <property type="match status" value="1"/>
</dbReference>
<dbReference type="PANTHER" id="PTHR48085:SF5">
    <property type="entry name" value="CADMIUM_ZINC-TRANSPORTING ATPASE HMA4-RELATED"/>
    <property type="match status" value="1"/>
</dbReference>
<dbReference type="EC" id="7.2.2.21" evidence="9"/>
<dbReference type="Pfam" id="PF00403">
    <property type="entry name" value="HMA"/>
    <property type="match status" value="1"/>
</dbReference>
<feature type="transmembrane region" description="Helical" evidence="11">
    <location>
        <begin position="146"/>
        <end position="165"/>
    </location>
</feature>
<feature type="transmembrane region" description="Helical" evidence="11">
    <location>
        <begin position="378"/>
        <end position="402"/>
    </location>
</feature>
<reference evidence="13 14" key="1">
    <citation type="submission" date="2021-06" db="EMBL/GenBank/DDBJ databases">
        <authorList>
            <person name="Sun Q."/>
            <person name="Li D."/>
        </authorList>
    </citation>
    <scope>NUCLEOTIDE SEQUENCE [LARGE SCALE GENOMIC DNA]</scope>
    <source>
        <strain evidence="13 14">MSJ-40</strain>
    </source>
</reference>
<comment type="subcellular location">
    <subcellularLocation>
        <location evidence="11">Cell membrane</location>
    </subcellularLocation>
    <subcellularLocation>
        <location evidence="1">Membrane</location>
        <topology evidence="1">Multi-pass membrane protein</topology>
    </subcellularLocation>
</comment>
<feature type="transmembrane region" description="Helical" evidence="11">
    <location>
        <begin position="682"/>
        <end position="701"/>
    </location>
</feature>
<dbReference type="EMBL" id="JAHLPM010000005">
    <property type="protein sequence ID" value="MBU5437802.1"/>
    <property type="molecule type" value="Genomic_DNA"/>
</dbReference>
<comment type="catalytic activity">
    <reaction evidence="10">
        <text>Cd(2+)(in) + ATP + H2O = Cd(2+)(out) + ADP + phosphate + H(+)</text>
        <dbReference type="Rhea" id="RHEA:12132"/>
        <dbReference type="ChEBI" id="CHEBI:15377"/>
        <dbReference type="ChEBI" id="CHEBI:15378"/>
        <dbReference type="ChEBI" id="CHEBI:30616"/>
        <dbReference type="ChEBI" id="CHEBI:43474"/>
        <dbReference type="ChEBI" id="CHEBI:48775"/>
        <dbReference type="ChEBI" id="CHEBI:456216"/>
        <dbReference type="EC" id="7.2.2.21"/>
    </reaction>
</comment>
<keyword evidence="8 11" id="KW-0472">Membrane</keyword>
<dbReference type="Pfam" id="PF00122">
    <property type="entry name" value="E1-E2_ATPase"/>
    <property type="match status" value="1"/>
</dbReference>
<dbReference type="NCBIfam" id="TIGR01512">
    <property type="entry name" value="ATPase-IB2_Cd"/>
    <property type="match status" value="1"/>
</dbReference>
<feature type="domain" description="HMA" evidence="12">
    <location>
        <begin position="2"/>
        <end position="71"/>
    </location>
</feature>
<evidence type="ECO:0000313" key="13">
    <source>
        <dbReference type="EMBL" id="MBU5437802.1"/>
    </source>
</evidence>
<evidence type="ECO:0000256" key="8">
    <source>
        <dbReference type="ARBA" id="ARBA00023136"/>
    </source>
</evidence>
<feature type="transmembrane region" description="Helical" evidence="11">
    <location>
        <begin position="122"/>
        <end position="140"/>
    </location>
</feature>
<evidence type="ECO:0000256" key="5">
    <source>
        <dbReference type="ARBA" id="ARBA00022741"/>
    </source>
</evidence>
<sequence length="729" mass="79312">MKRIELELNGLNCAGCAGKIERLTNDMDGVDGATLDFVTKKLKVNIKDDKEANIITSEIKKIVNRLEPHVVVVDKTEVDHHRHSHDHHDHDHSHCDGNCHGHDHGHGHDHSHDHGEIGKKEIIKLIIGGIFFILPWILKLEGTTRLAVYLLSYIIVGSEIVVRAVGNLFRGQAFDEHFLMTVATIGAFIIGEYPEGVAVMLFYQVGEMFQGMAVNHSRKSITSLLDIKPDYANLEKNNEVVIVNPKDVHIGDYIIVKPGEKVPVDGIVVEGESSMDTSNITGESVPRNVYTGDTVLSGFVNNQGLLKVKVTKEFGESTVSKILDLVENASSKKAPIENFITKFARYYTPAVVFIALIIGLIIPLIFGYELRDWAYRAFAFLVVSCPCALVISIPLGFFGGIGGASKSGILIKGGNYLEALNDVDTVVFDKTGTITKGTFKVTEVESYKGFSKEEVLKLAAYGESYSNHPIGKSIMEAYGKDIDKNIIKNYKEIAGKGIKVEINKEQVLLGNKKLFDDEKIKVKEIDSIGTVIYIGKDNSHIGTIVVADELKDGVVDHMKKLKTVGIKETIMLSGDNSKTAEKVGQIVGLDKVYGNLLPQDKVSIFEEIISKKGGKGKVAFVGDGVNDAPVLARADIGIAMGGLGSDAAIEASDIVIMTDEIGKITTGIKIAKNTKKIVTQNIILALGVKLIVLILAAMGIATMWEAVFADVGVSIIAILNSMRALKVEE</sequence>
<proteinExistence type="inferred from homology"/>
<evidence type="ECO:0000313" key="14">
    <source>
        <dbReference type="Proteomes" id="UP000749471"/>
    </source>
</evidence>
<evidence type="ECO:0000256" key="4">
    <source>
        <dbReference type="ARBA" id="ARBA00022692"/>
    </source>
</evidence>
<protein>
    <recommendedName>
        <fullName evidence="9">Cd(2+)-exporting ATPase</fullName>
        <ecNumber evidence="9">7.2.2.21</ecNumber>
    </recommendedName>
</protein>
<dbReference type="InterPro" id="IPR018303">
    <property type="entry name" value="ATPase_P-typ_P_site"/>
</dbReference>
<dbReference type="CDD" id="cd00371">
    <property type="entry name" value="HMA"/>
    <property type="match status" value="1"/>
</dbReference>
<dbReference type="InterPro" id="IPR051014">
    <property type="entry name" value="Cation_Transport_ATPase_IB"/>
</dbReference>
<evidence type="ECO:0000256" key="9">
    <source>
        <dbReference type="ARBA" id="ARBA00039103"/>
    </source>
</evidence>
<comment type="caution">
    <text evidence="13">The sequence shown here is derived from an EMBL/GenBank/DDBJ whole genome shotgun (WGS) entry which is preliminary data.</text>
</comment>
<dbReference type="SFLD" id="SFLDS00003">
    <property type="entry name" value="Haloacid_Dehalogenase"/>
    <property type="match status" value="1"/>
</dbReference>
<evidence type="ECO:0000256" key="3">
    <source>
        <dbReference type="ARBA" id="ARBA00022539"/>
    </source>
</evidence>
<dbReference type="Proteomes" id="UP000749471">
    <property type="component" value="Unassembled WGS sequence"/>
</dbReference>
<dbReference type="CDD" id="cd07548">
    <property type="entry name" value="P-type_ATPase-Cd_Zn_Co_like"/>
    <property type="match status" value="1"/>
</dbReference>
<dbReference type="SFLD" id="SFLDG00002">
    <property type="entry name" value="C1.7:_P-type_atpase_like"/>
    <property type="match status" value="1"/>
</dbReference>
<keyword evidence="3" id="KW-0104">Cadmium</keyword>
<evidence type="ECO:0000256" key="7">
    <source>
        <dbReference type="ARBA" id="ARBA00022989"/>
    </source>
</evidence>
<evidence type="ECO:0000256" key="1">
    <source>
        <dbReference type="ARBA" id="ARBA00004141"/>
    </source>
</evidence>
<dbReference type="PANTHER" id="PTHR48085">
    <property type="entry name" value="CADMIUM/ZINC-TRANSPORTING ATPASE HMA2-RELATED"/>
    <property type="match status" value="1"/>
</dbReference>
<evidence type="ECO:0000256" key="11">
    <source>
        <dbReference type="RuleBase" id="RU362081"/>
    </source>
</evidence>
<accession>A0ABS6E4V2</accession>
<keyword evidence="6 11" id="KW-0067">ATP-binding</keyword>
<feature type="transmembrane region" description="Helical" evidence="11">
    <location>
        <begin position="346"/>
        <end position="366"/>
    </location>
</feature>
<dbReference type="InterPro" id="IPR059000">
    <property type="entry name" value="ATPase_P-type_domA"/>
</dbReference>
<gene>
    <name evidence="13" type="primary">cadA</name>
    <name evidence="13" type="ORF">KQI42_07270</name>
</gene>
<organism evidence="13 14">
    <name type="scientific">Tissierella simiarum</name>
    <dbReference type="NCBI Taxonomy" id="2841534"/>
    <lineage>
        <taxon>Bacteria</taxon>
        <taxon>Bacillati</taxon>
        <taxon>Bacillota</taxon>
        <taxon>Tissierellia</taxon>
        <taxon>Tissierellales</taxon>
        <taxon>Tissierellaceae</taxon>
        <taxon>Tissierella</taxon>
    </lineage>
</organism>
<dbReference type="SFLD" id="SFLDF00027">
    <property type="entry name" value="p-type_atpase"/>
    <property type="match status" value="1"/>
</dbReference>
<dbReference type="Pfam" id="PF00702">
    <property type="entry name" value="Hydrolase"/>
    <property type="match status" value="1"/>
</dbReference>
<keyword evidence="11" id="KW-0479">Metal-binding</keyword>
<keyword evidence="14" id="KW-1185">Reference proteome</keyword>